<reference evidence="1" key="1">
    <citation type="journal article" date="2014" name="Int. J. Syst. Evol. Microbiol.">
        <title>Complete genome of a new Firmicutes species belonging to the dominant human colonic microbiota ('Ruminococcus bicirculans') reveals two chromosomes and a selective capacity to utilize plant glucans.</title>
        <authorList>
            <consortium name="NISC Comparative Sequencing Program"/>
            <person name="Wegmann U."/>
            <person name="Louis P."/>
            <person name="Goesmann A."/>
            <person name="Henrissat B."/>
            <person name="Duncan S.H."/>
            <person name="Flint H.J."/>
        </authorList>
    </citation>
    <scope>NUCLEOTIDE SEQUENCE</scope>
    <source>
        <strain evidence="1">NBRC 108219</strain>
    </source>
</reference>
<keyword evidence="2" id="KW-1185">Reference proteome</keyword>
<protein>
    <submittedName>
        <fullName evidence="1">Uncharacterized protein</fullName>
    </submittedName>
</protein>
<organism evidence="1 2">
    <name type="scientific">Algimonas ampicilliniresistens</name>
    <dbReference type="NCBI Taxonomy" id="1298735"/>
    <lineage>
        <taxon>Bacteria</taxon>
        <taxon>Pseudomonadati</taxon>
        <taxon>Pseudomonadota</taxon>
        <taxon>Alphaproteobacteria</taxon>
        <taxon>Maricaulales</taxon>
        <taxon>Robiginitomaculaceae</taxon>
        <taxon>Algimonas</taxon>
    </lineage>
</organism>
<comment type="caution">
    <text evidence="1">The sequence shown here is derived from an EMBL/GenBank/DDBJ whole genome shotgun (WGS) entry which is preliminary data.</text>
</comment>
<gene>
    <name evidence="1" type="ORF">GCM10007853_25470</name>
</gene>
<reference evidence="1" key="2">
    <citation type="submission" date="2023-01" db="EMBL/GenBank/DDBJ databases">
        <title>Draft genome sequence of Algimonas ampicilliniresistens strain NBRC 108219.</title>
        <authorList>
            <person name="Sun Q."/>
            <person name="Mori K."/>
        </authorList>
    </citation>
    <scope>NUCLEOTIDE SEQUENCE</scope>
    <source>
        <strain evidence="1">NBRC 108219</strain>
    </source>
</reference>
<proteinExistence type="predicted"/>
<dbReference type="EMBL" id="BSNK01000002">
    <property type="protein sequence ID" value="GLQ24673.1"/>
    <property type="molecule type" value="Genomic_DNA"/>
</dbReference>
<name>A0ABQ5VB71_9PROT</name>
<evidence type="ECO:0000313" key="1">
    <source>
        <dbReference type="EMBL" id="GLQ24673.1"/>
    </source>
</evidence>
<accession>A0ABQ5VB71</accession>
<evidence type="ECO:0000313" key="2">
    <source>
        <dbReference type="Proteomes" id="UP001161391"/>
    </source>
</evidence>
<sequence length="56" mass="6066">MSGKELFTTLHDRLIYKTADHSVLALNGMCGFDAYAHGGSDCAREFRDAVFSANGP</sequence>
<dbReference type="Proteomes" id="UP001161391">
    <property type="component" value="Unassembled WGS sequence"/>
</dbReference>